<comment type="caution">
    <text evidence="1">The sequence shown here is derived from an EMBL/GenBank/DDBJ whole genome shotgun (WGS) entry which is preliminary data.</text>
</comment>
<dbReference type="AlphaFoldDB" id="A0A086ZEF4"/>
<dbReference type="RefSeq" id="WP_052118134.1">
    <property type="nucleotide sequence ID" value="NZ_JDUS01000004.1"/>
</dbReference>
<name>A0A086ZEF4_9BIFI</name>
<dbReference type="eggNOG" id="COG5340">
    <property type="taxonomic scope" value="Bacteria"/>
</dbReference>
<evidence type="ECO:0000313" key="1">
    <source>
        <dbReference type="EMBL" id="KFI44904.1"/>
    </source>
</evidence>
<evidence type="ECO:0008006" key="3">
    <source>
        <dbReference type="Google" id="ProtNLM"/>
    </source>
</evidence>
<evidence type="ECO:0000313" key="2">
    <source>
        <dbReference type="Proteomes" id="UP000029096"/>
    </source>
</evidence>
<organism evidence="1 2">
    <name type="scientific">Bifidobacterium bohemicum DSM 22767</name>
    <dbReference type="NCBI Taxonomy" id="1437606"/>
    <lineage>
        <taxon>Bacteria</taxon>
        <taxon>Bacillati</taxon>
        <taxon>Actinomycetota</taxon>
        <taxon>Actinomycetes</taxon>
        <taxon>Bifidobacteriales</taxon>
        <taxon>Bifidobacteriaceae</taxon>
        <taxon>Bifidobacterium</taxon>
    </lineage>
</organism>
<dbReference type="Proteomes" id="UP000029096">
    <property type="component" value="Unassembled WGS sequence"/>
</dbReference>
<dbReference type="OrthoDB" id="3172126at2"/>
<gene>
    <name evidence="1" type="ORF">BBOH_1635</name>
</gene>
<proteinExistence type="predicted"/>
<dbReference type="STRING" id="1437606.BBOH_1635"/>
<protein>
    <recommendedName>
        <fullName evidence="3">DUF559 domain-containing protein</fullName>
    </recommendedName>
</protein>
<accession>A0A086ZEF4</accession>
<keyword evidence="2" id="KW-1185">Reference proteome</keyword>
<dbReference type="EMBL" id="JGYP01000005">
    <property type="protein sequence ID" value="KFI44904.1"/>
    <property type="molecule type" value="Genomic_DNA"/>
</dbReference>
<sequence>MSVTDPARTLIDCARLYPFAQMLSVFDSASTKGLLVPTQVQATCASMRADTSAVSKLLRYANGLSANGGESYCRALIIEAGFEVPELQHRFIDPKTRQKYYTDFLRRLDNGKVIVLEYDGIEEYANPDMTHGRAGWGVVNEERQREDALKRAGVTDIRRISSQEINQPGLLVSRLERVGVPKCF</sequence>
<reference evidence="1 2" key="1">
    <citation type="submission" date="2014-03" db="EMBL/GenBank/DDBJ databases">
        <title>Genomics of Bifidobacteria.</title>
        <authorList>
            <person name="Ventura M."/>
            <person name="Milani C."/>
            <person name="Lugli G.A."/>
        </authorList>
    </citation>
    <scope>NUCLEOTIDE SEQUENCE [LARGE SCALE GENOMIC DNA]</scope>
    <source>
        <strain evidence="1 2">DSM 22767</strain>
    </source>
</reference>